<sequence length="450" mass="50325">MRRRCRAAAACFAAPPARKDAPRRCGRRHATGRRVADKPVAVDRTVRLREPDGSSSVRSASWERAQRCPVTSAPPSQVLLPRLYLSVRLCDSSGPHQAFAVPFDDGELGLHSCFSISTRDDERCATRRIGEPAGAGHCRHESPACPRYGAPRRPVSFLSRSLHKTYLAEIHVSNILADTKKCFTPITGGESLSACGRNRAPCRVRTSASRRAVSPRVRFRRRKWRLRKKSPPEYASARDYRVPNRARRNGFSSHVPRAMRLPSRACAHRAPATRAHSLAGRHSHEVSSTVDASFEAEITNRWCLAANQIGSCGATSYFKPNIPTLYKGYRRSIACAARDERDFSSRACTSHFFDFPDRGLDSRFRSLTSRDGTSASTHRIDCRRDRMTFLSCSIDAGARLMLHRSRASASTRCTFVPSIGSRMRRFIAAFTGKERISNQTFNHGHRNVEL</sequence>
<dbReference type="EMBL" id="QXCT01000001">
    <property type="protein sequence ID" value="MDW9251917.1"/>
    <property type="molecule type" value="Genomic_DNA"/>
</dbReference>
<gene>
    <name evidence="1" type="ORF">C7S16_6117</name>
</gene>
<accession>A0AAW9CNH9</accession>
<proteinExistence type="predicted"/>
<dbReference type="AlphaFoldDB" id="A0AAW9CNH9"/>
<evidence type="ECO:0000313" key="1">
    <source>
        <dbReference type="EMBL" id="MDW9251917.1"/>
    </source>
</evidence>
<organism evidence="1 2">
    <name type="scientific">Burkholderia thailandensis</name>
    <dbReference type="NCBI Taxonomy" id="57975"/>
    <lineage>
        <taxon>Bacteria</taxon>
        <taxon>Pseudomonadati</taxon>
        <taxon>Pseudomonadota</taxon>
        <taxon>Betaproteobacteria</taxon>
        <taxon>Burkholderiales</taxon>
        <taxon>Burkholderiaceae</taxon>
        <taxon>Burkholderia</taxon>
        <taxon>pseudomallei group</taxon>
    </lineage>
</organism>
<name>A0AAW9CNH9_BURTH</name>
<dbReference type="Proteomes" id="UP001272137">
    <property type="component" value="Unassembled WGS sequence"/>
</dbReference>
<comment type="caution">
    <text evidence="1">The sequence shown here is derived from an EMBL/GenBank/DDBJ whole genome shotgun (WGS) entry which is preliminary data.</text>
</comment>
<reference evidence="1" key="1">
    <citation type="submission" date="2018-08" db="EMBL/GenBank/DDBJ databases">
        <title>Identification of Burkholderia cepacia strains that express a Burkholderia pseudomallei-like capsular polysaccharide.</title>
        <authorList>
            <person name="Burtnick M.N."/>
            <person name="Vongsouvath M."/>
            <person name="Newton P."/>
            <person name="Wuthiekanun V."/>
            <person name="Limmathurotsakul D."/>
            <person name="Brett P.J."/>
            <person name="Chantratita N."/>
            <person name="Dance D.A."/>
        </authorList>
    </citation>
    <scope>NUCLEOTIDE SEQUENCE</scope>
    <source>
        <strain evidence="1">SBXCC001</strain>
    </source>
</reference>
<protein>
    <submittedName>
        <fullName evidence="1">Uncharacterized protein</fullName>
    </submittedName>
</protein>
<evidence type="ECO:0000313" key="2">
    <source>
        <dbReference type="Proteomes" id="UP001272137"/>
    </source>
</evidence>